<dbReference type="GO" id="GO:0009306">
    <property type="term" value="P:protein secretion"/>
    <property type="evidence" value="ECO:0007669"/>
    <property type="project" value="InterPro"/>
</dbReference>
<evidence type="ECO:0000259" key="11">
    <source>
        <dbReference type="Pfam" id="PF00482"/>
    </source>
</evidence>
<name>A0A162TEM5_9BACL</name>
<dbReference type="PANTHER" id="PTHR30012">
    <property type="entry name" value="GENERAL SECRETION PATHWAY PROTEIN"/>
    <property type="match status" value="1"/>
</dbReference>
<feature type="domain" description="Type II secretion system protein GspF" evidence="11">
    <location>
        <begin position="282"/>
        <end position="402"/>
    </location>
</feature>
<feature type="transmembrane region" description="Helical" evidence="10">
    <location>
        <begin position="181"/>
        <end position="205"/>
    </location>
</feature>
<keyword evidence="15" id="KW-1185">Reference proteome</keyword>
<sequence>MEYAYQVMAPDGNVQKGRVTASNQSEAVRMLRERGLIVLRIHERAQRFGAASSLLTWALKAEIRIGKKVKSGEMAVFVRQLSALTRAGVILSESIRILSEQTSNRTFAKTLQAMTLEIQKGNQLSQAASEHRDIFSPLFINMIRAGEISGTLDIVLERLAVFFEKEHYTSEKMKSAMTYPILVGIVSIGVSIFLLVGMIPTFVGLFQNYHMKLPLATRIVLNVSLFLRGDGYLLLFLLAIVIFFYRRAMRKPRGRYVRDSVLFRVPVFGDLLVKSSLAKIGRTLSTLFSSAVPVLQSIQLTSDILDNEVIARALKNSSDSLARGQALSEPLAENRLFPPMFIHMVRVGEETGNLESMLSKVADFYEAETEAMVDRLKAFIEPLTVLFLAVIVGTIVTSVILPMFSIYQQVGTLQ</sequence>
<evidence type="ECO:0000256" key="8">
    <source>
        <dbReference type="ARBA" id="ARBA00023136"/>
    </source>
</evidence>
<accession>A0A162TEM5</accession>
<dbReference type="Proteomes" id="UP000190229">
    <property type="component" value="Unassembled WGS sequence"/>
</dbReference>
<keyword evidence="4" id="KW-1003">Cell membrane</keyword>
<feature type="transmembrane region" description="Helical" evidence="10">
    <location>
        <begin position="225"/>
        <end position="245"/>
    </location>
</feature>
<dbReference type="FunFam" id="1.20.81.30:FF:000001">
    <property type="entry name" value="Type II secretion system protein F"/>
    <property type="match status" value="2"/>
</dbReference>
<dbReference type="InterPro" id="IPR018076">
    <property type="entry name" value="T2SS_GspF_dom"/>
</dbReference>
<dbReference type="Pfam" id="PF00482">
    <property type="entry name" value="T2SSF"/>
    <property type="match status" value="2"/>
</dbReference>
<evidence type="ECO:0000256" key="9">
    <source>
        <dbReference type="RuleBase" id="RU003923"/>
    </source>
</evidence>
<evidence type="ECO:0000256" key="5">
    <source>
        <dbReference type="ARBA" id="ARBA00022519"/>
    </source>
</evidence>
<dbReference type="Proteomes" id="UP000077421">
    <property type="component" value="Unassembled WGS sequence"/>
</dbReference>
<protein>
    <recommendedName>
        <fullName evidence="11">Type II secretion system protein GspF domain-containing protein</fullName>
    </recommendedName>
</protein>
<evidence type="ECO:0000256" key="6">
    <source>
        <dbReference type="ARBA" id="ARBA00022692"/>
    </source>
</evidence>
<evidence type="ECO:0000256" key="2">
    <source>
        <dbReference type="ARBA" id="ARBA00005745"/>
    </source>
</evidence>
<dbReference type="GO" id="GO:0005886">
    <property type="term" value="C:plasma membrane"/>
    <property type="evidence" value="ECO:0007669"/>
    <property type="project" value="UniProtKB-SubCell"/>
</dbReference>
<dbReference type="EMBL" id="MWPS01000016">
    <property type="protein sequence ID" value="OPG16412.1"/>
    <property type="molecule type" value="Genomic_DNA"/>
</dbReference>
<dbReference type="InterPro" id="IPR001992">
    <property type="entry name" value="T2SS_GspF/T4SS_PilC_CS"/>
</dbReference>
<evidence type="ECO:0000256" key="4">
    <source>
        <dbReference type="ARBA" id="ARBA00022475"/>
    </source>
</evidence>
<dbReference type="OrthoDB" id="9805682at2"/>
<evidence type="ECO:0000256" key="1">
    <source>
        <dbReference type="ARBA" id="ARBA00004429"/>
    </source>
</evidence>
<evidence type="ECO:0000313" key="12">
    <source>
        <dbReference type="EMBL" id="OAG93945.1"/>
    </source>
</evidence>
<dbReference type="InterPro" id="IPR003004">
    <property type="entry name" value="GspF/PilC"/>
</dbReference>
<keyword evidence="6 9" id="KW-0812">Transmembrane</keyword>
<reference evidence="12 14" key="1">
    <citation type="submission" date="2016-02" db="EMBL/GenBank/DDBJ databases">
        <title>Draft genome sequence of Acidibacillus ferrooxidans SLC66.</title>
        <authorList>
            <person name="Oliveira G."/>
            <person name="Nancucheo I."/>
            <person name="Dall'Agnol H."/>
            <person name="Johnson B."/>
            <person name="Oliveira R."/>
            <person name="Nunes G.L."/>
            <person name="Tzotzos G."/>
            <person name="Orellana S.C."/>
            <person name="Salim A.C."/>
            <person name="Araujo F.M."/>
        </authorList>
    </citation>
    <scope>NUCLEOTIDE SEQUENCE [LARGE SCALE GENOMIC DNA]</scope>
    <source>
        <strain evidence="12 14">SLC66</strain>
    </source>
</reference>
<keyword evidence="7 10" id="KW-1133">Transmembrane helix</keyword>
<dbReference type="PANTHER" id="PTHR30012:SF0">
    <property type="entry name" value="TYPE II SECRETION SYSTEM PROTEIN F-RELATED"/>
    <property type="match status" value="1"/>
</dbReference>
<dbReference type="AlphaFoldDB" id="A0A162TEM5"/>
<gene>
    <name evidence="12" type="ORF">AYW79_07910</name>
    <name evidence="13" type="ORF">B2M26_05920</name>
</gene>
<feature type="domain" description="Type II secretion system protein GspF" evidence="11">
    <location>
        <begin position="77"/>
        <end position="200"/>
    </location>
</feature>
<evidence type="ECO:0000313" key="15">
    <source>
        <dbReference type="Proteomes" id="UP000190229"/>
    </source>
</evidence>
<dbReference type="RefSeq" id="WP_067564210.1">
    <property type="nucleotide sequence ID" value="NZ_LSUQ01000019.1"/>
</dbReference>
<feature type="transmembrane region" description="Helical" evidence="10">
    <location>
        <begin position="385"/>
        <end position="407"/>
    </location>
</feature>
<comment type="similarity">
    <text evidence="2 9">Belongs to the GSP F family.</text>
</comment>
<evidence type="ECO:0000256" key="3">
    <source>
        <dbReference type="ARBA" id="ARBA00022448"/>
    </source>
</evidence>
<evidence type="ECO:0000313" key="14">
    <source>
        <dbReference type="Proteomes" id="UP000077421"/>
    </source>
</evidence>
<keyword evidence="5" id="KW-0997">Cell inner membrane</keyword>
<reference evidence="13 15" key="2">
    <citation type="submission" date="2017-02" db="EMBL/GenBank/DDBJ databases">
        <title>Draft genome of Acidibacillus ferrooxidans Huett2.</title>
        <authorList>
            <person name="Schopf S."/>
        </authorList>
    </citation>
    <scope>NUCLEOTIDE SEQUENCE [LARGE SCALE GENOMIC DNA]</scope>
    <source>
        <strain evidence="13 15">Huett2</strain>
    </source>
</reference>
<dbReference type="STRING" id="1765683.B2M26_05920"/>
<evidence type="ECO:0000256" key="7">
    <source>
        <dbReference type="ARBA" id="ARBA00022989"/>
    </source>
</evidence>
<proteinExistence type="inferred from homology"/>
<evidence type="ECO:0000256" key="10">
    <source>
        <dbReference type="SAM" id="Phobius"/>
    </source>
</evidence>
<dbReference type="PROSITE" id="PS00874">
    <property type="entry name" value="T2SP_F"/>
    <property type="match status" value="1"/>
</dbReference>
<evidence type="ECO:0000313" key="13">
    <source>
        <dbReference type="EMBL" id="OPG16412.1"/>
    </source>
</evidence>
<comment type="caution">
    <text evidence="13">The sequence shown here is derived from an EMBL/GenBank/DDBJ whole genome shotgun (WGS) entry which is preliminary data.</text>
</comment>
<dbReference type="InterPro" id="IPR042094">
    <property type="entry name" value="T2SS_GspF_sf"/>
</dbReference>
<keyword evidence="8 10" id="KW-0472">Membrane</keyword>
<organism evidence="13 15">
    <name type="scientific">Ferroacidibacillus organovorans</name>
    <dbReference type="NCBI Taxonomy" id="1765683"/>
    <lineage>
        <taxon>Bacteria</taxon>
        <taxon>Bacillati</taxon>
        <taxon>Bacillota</taxon>
        <taxon>Bacilli</taxon>
        <taxon>Bacillales</taxon>
        <taxon>Alicyclobacillaceae</taxon>
        <taxon>Ferroacidibacillus</taxon>
    </lineage>
</organism>
<keyword evidence="3 9" id="KW-0813">Transport</keyword>
<dbReference type="Gene3D" id="1.20.81.30">
    <property type="entry name" value="Type II secretion system (T2SS), domain F"/>
    <property type="match status" value="2"/>
</dbReference>
<dbReference type="EMBL" id="LSUQ01000019">
    <property type="protein sequence ID" value="OAG93945.1"/>
    <property type="molecule type" value="Genomic_DNA"/>
</dbReference>
<dbReference type="PRINTS" id="PR00812">
    <property type="entry name" value="BCTERIALGSPF"/>
</dbReference>
<comment type="subcellular location">
    <subcellularLocation>
        <location evidence="1">Cell inner membrane</location>
        <topology evidence="1">Multi-pass membrane protein</topology>
    </subcellularLocation>
    <subcellularLocation>
        <location evidence="9">Cell membrane</location>
        <topology evidence="9">Multi-pass membrane protein</topology>
    </subcellularLocation>
</comment>